<comment type="caution">
    <text evidence="6">The sequence shown here is derived from an EMBL/GenBank/DDBJ whole genome shotgun (WGS) entry which is preliminary data.</text>
</comment>
<keyword evidence="5" id="KW-0653">Protein transport</keyword>
<keyword evidence="4 5" id="KW-0472">Membrane</keyword>
<keyword evidence="2 5" id="KW-0812">Transmembrane</keyword>
<feature type="transmembrane region" description="Helical" evidence="5">
    <location>
        <begin position="191"/>
        <end position="208"/>
    </location>
</feature>
<dbReference type="NCBIfam" id="TIGR00945">
    <property type="entry name" value="tatC"/>
    <property type="match status" value="1"/>
</dbReference>
<comment type="similarity">
    <text evidence="5">Belongs to the TatC family.</text>
</comment>
<keyword evidence="5" id="KW-0811">Translocation</keyword>
<evidence type="ECO:0000256" key="4">
    <source>
        <dbReference type="ARBA" id="ARBA00023136"/>
    </source>
</evidence>
<comment type="function">
    <text evidence="5">Part of the twin-arginine translocation (Tat) system that transports large folded proteins containing a characteristic twin-arginine motif in their signal peptide across membranes. Together with TatB, TatC is part of a receptor directly interacting with Tat signal peptides.</text>
</comment>
<dbReference type="InterPro" id="IPR002033">
    <property type="entry name" value="TatC"/>
</dbReference>
<gene>
    <name evidence="5 6" type="primary">tatC</name>
    <name evidence="6" type="ORF">DBW97_00365</name>
</gene>
<dbReference type="AlphaFoldDB" id="A0A368BPI6"/>
<evidence type="ECO:0000313" key="6">
    <source>
        <dbReference type="EMBL" id="RCL39213.1"/>
    </source>
</evidence>
<name>A0A368BPI6_9GAMM</name>
<dbReference type="HAMAP" id="MF_00902">
    <property type="entry name" value="TatC"/>
    <property type="match status" value="1"/>
</dbReference>
<organism evidence="6 7">
    <name type="scientific">SAR86 cluster bacterium</name>
    <dbReference type="NCBI Taxonomy" id="2030880"/>
    <lineage>
        <taxon>Bacteria</taxon>
        <taxon>Pseudomonadati</taxon>
        <taxon>Pseudomonadota</taxon>
        <taxon>Gammaproteobacteria</taxon>
        <taxon>SAR86 cluster</taxon>
    </lineage>
</organism>
<comment type="subunit">
    <text evidence="5">The Tat system comprises two distinct complexes: a TatABC complex, containing multiple copies of TatA, TatB and TatC subunits, and a separate TatA complex, containing only TatA subunits. Substrates initially bind to the TatABC complex, which probably triggers association of the separate TatA complex to form the active translocon.</text>
</comment>
<dbReference type="Pfam" id="PF00902">
    <property type="entry name" value="TatC"/>
    <property type="match status" value="1"/>
</dbReference>
<comment type="subcellular location">
    <subcellularLocation>
        <location evidence="5">Cell membrane</location>
        <topology evidence="5">Multi-pass membrane protein</topology>
    </subcellularLocation>
    <subcellularLocation>
        <location evidence="1">Membrane</location>
        <topology evidence="1">Multi-pass membrane protein</topology>
    </subcellularLocation>
</comment>
<dbReference type="PANTHER" id="PTHR30371">
    <property type="entry name" value="SEC-INDEPENDENT PROTEIN TRANSLOCASE PROTEIN TATC"/>
    <property type="match status" value="1"/>
</dbReference>
<sequence>MTKKISNSLLPHFSELRKRILHTLIFFAVVFVVLYPFSGQIFDAFVSYSRASAGLNLIAIEVASPFLVPLRLVLFLTFLISAPYIIFQMLSFMAPGLYENEKNFIFSRSIIGALLFLGGICFCYFIVLPNVFNFFQSISPSLVEISTDITKFLDFSLLLFMAFGLASQVPIIVNGLILFNVLKKESLSKNRGWVLVLSFTFGMLLSPPDVISQIMLAVPVYLLFELGLLCSNEKKAQ</sequence>
<evidence type="ECO:0000256" key="3">
    <source>
        <dbReference type="ARBA" id="ARBA00022989"/>
    </source>
</evidence>
<keyword evidence="5" id="KW-0813">Transport</keyword>
<feature type="transmembrane region" description="Helical" evidence="5">
    <location>
        <begin position="155"/>
        <end position="179"/>
    </location>
</feature>
<keyword evidence="5" id="KW-1003">Cell membrane</keyword>
<dbReference type="PRINTS" id="PR01840">
    <property type="entry name" value="TATCFAMILY"/>
</dbReference>
<evidence type="ECO:0000256" key="1">
    <source>
        <dbReference type="ARBA" id="ARBA00004141"/>
    </source>
</evidence>
<proteinExistence type="inferred from homology"/>
<keyword evidence="3 5" id="KW-1133">Transmembrane helix</keyword>
<dbReference type="PANTHER" id="PTHR30371:SF0">
    <property type="entry name" value="SEC-INDEPENDENT PROTEIN TRANSLOCASE PROTEIN TATC, CHLOROPLASTIC-RELATED"/>
    <property type="match status" value="1"/>
</dbReference>
<evidence type="ECO:0000313" key="7">
    <source>
        <dbReference type="Proteomes" id="UP000252147"/>
    </source>
</evidence>
<feature type="transmembrane region" description="Helical" evidence="5">
    <location>
        <begin position="72"/>
        <end position="98"/>
    </location>
</feature>
<feature type="transmembrane region" description="Helical" evidence="5">
    <location>
        <begin position="20"/>
        <end position="38"/>
    </location>
</feature>
<protein>
    <recommendedName>
        <fullName evidence="5">Sec-independent protein translocase protein TatC</fullName>
    </recommendedName>
</protein>
<dbReference type="GO" id="GO:0033281">
    <property type="term" value="C:TAT protein transport complex"/>
    <property type="evidence" value="ECO:0007669"/>
    <property type="project" value="UniProtKB-UniRule"/>
</dbReference>
<dbReference type="GO" id="GO:0043953">
    <property type="term" value="P:protein transport by the Tat complex"/>
    <property type="evidence" value="ECO:0007669"/>
    <property type="project" value="UniProtKB-UniRule"/>
</dbReference>
<dbReference type="GO" id="GO:0065002">
    <property type="term" value="P:intracellular protein transmembrane transport"/>
    <property type="evidence" value="ECO:0007669"/>
    <property type="project" value="TreeGrafter"/>
</dbReference>
<accession>A0A368BPI6</accession>
<dbReference type="GO" id="GO:0009977">
    <property type="term" value="F:proton motive force dependent protein transmembrane transporter activity"/>
    <property type="evidence" value="ECO:0007669"/>
    <property type="project" value="TreeGrafter"/>
</dbReference>
<dbReference type="Proteomes" id="UP000252147">
    <property type="component" value="Unassembled WGS sequence"/>
</dbReference>
<feature type="transmembrane region" description="Helical" evidence="5">
    <location>
        <begin position="110"/>
        <end position="135"/>
    </location>
</feature>
<dbReference type="EMBL" id="QOPD01000001">
    <property type="protein sequence ID" value="RCL39213.1"/>
    <property type="molecule type" value="Genomic_DNA"/>
</dbReference>
<comment type="caution">
    <text evidence="5">Lacks conserved residue(s) required for the propagation of feature annotation.</text>
</comment>
<evidence type="ECO:0000256" key="2">
    <source>
        <dbReference type="ARBA" id="ARBA00022692"/>
    </source>
</evidence>
<reference evidence="6 7" key="1">
    <citation type="journal article" date="2018" name="Microbiome">
        <title>Fine metagenomic profile of the Mediterranean stratified and mixed water columns revealed by assembly and recruitment.</title>
        <authorList>
            <person name="Haro-Moreno J.M."/>
            <person name="Lopez-Perez M."/>
            <person name="De La Torre J.R."/>
            <person name="Picazo A."/>
            <person name="Camacho A."/>
            <person name="Rodriguez-Valera F."/>
        </authorList>
    </citation>
    <scope>NUCLEOTIDE SEQUENCE [LARGE SCALE GENOMIC DNA]</scope>
    <source>
        <strain evidence="6">MED-G83</strain>
    </source>
</reference>
<evidence type="ECO:0000256" key="5">
    <source>
        <dbReference type="HAMAP-Rule" id="MF_00902"/>
    </source>
</evidence>